<dbReference type="STRING" id="307507.A0A2V0NNK9"/>
<dbReference type="AlphaFoldDB" id="A0A2V0NNK9"/>
<evidence type="ECO:0000256" key="2">
    <source>
        <dbReference type="ARBA" id="ARBA00022884"/>
    </source>
</evidence>
<dbReference type="InterPro" id="IPR000504">
    <property type="entry name" value="RRM_dom"/>
</dbReference>
<feature type="compositionally biased region" description="Pro residues" evidence="4">
    <location>
        <begin position="61"/>
        <end position="70"/>
    </location>
</feature>
<evidence type="ECO:0000313" key="7">
    <source>
        <dbReference type="Proteomes" id="UP000247498"/>
    </source>
</evidence>
<feature type="compositionally biased region" description="Low complexity" evidence="4">
    <location>
        <begin position="504"/>
        <end position="515"/>
    </location>
</feature>
<accession>A0A2V0NNK9</accession>
<evidence type="ECO:0000259" key="5">
    <source>
        <dbReference type="PROSITE" id="PS50102"/>
    </source>
</evidence>
<evidence type="ECO:0000256" key="1">
    <source>
        <dbReference type="ARBA" id="ARBA00022737"/>
    </source>
</evidence>
<keyword evidence="1" id="KW-0677">Repeat</keyword>
<keyword evidence="7" id="KW-1185">Reference proteome</keyword>
<dbReference type="PANTHER" id="PTHR13976">
    <property type="entry name" value="HETEROGENEOUS NUCLEAR RIBONUCLEOPROTEIN-RELATED"/>
    <property type="match status" value="1"/>
</dbReference>
<feature type="compositionally biased region" description="Low complexity" evidence="4">
    <location>
        <begin position="523"/>
        <end position="538"/>
    </location>
</feature>
<protein>
    <recommendedName>
        <fullName evidence="5">RRM domain-containing protein</fullName>
    </recommendedName>
</protein>
<dbReference type="SUPFAM" id="SSF54928">
    <property type="entry name" value="RNA-binding domain, RBD"/>
    <property type="match status" value="2"/>
</dbReference>
<dbReference type="InParanoid" id="A0A2V0NNK9"/>
<feature type="domain" description="RRM" evidence="5">
    <location>
        <begin position="76"/>
        <end position="155"/>
    </location>
</feature>
<feature type="compositionally biased region" description="Low complexity" evidence="4">
    <location>
        <begin position="1"/>
        <end position="60"/>
    </location>
</feature>
<dbReference type="PROSITE" id="PS50102">
    <property type="entry name" value="RRM"/>
    <property type="match status" value="1"/>
</dbReference>
<dbReference type="InterPro" id="IPR050666">
    <property type="entry name" value="ESRP"/>
</dbReference>
<dbReference type="Pfam" id="PF00076">
    <property type="entry name" value="RRM_1"/>
    <property type="match status" value="1"/>
</dbReference>
<feature type="region of interest" description="Disordered" evidence="4">
    <location>
        <begin position="1"/>
        <end position="75"/>
    </location>
</feature>
<dbReference type="Proteomes" id="UP000247498">
    <property type="component" value="Unassembled WGS sequence"/>
</dbReference>
<dbReference type="InterPro" id="IPR035979">
    <property type="entry name" value="RBD_domain_sf"/>
</dbReference>
<dbReference type="GO" id="GO:0003723">
    <property type="term" value="F:RNA binding"/>
    <property type="evidence" value="ECO:0007669"/>
    <property type="project" value="UniProtKB-UniRule"/>
</dbReference>
<proteinExistence type="predicted"/>
<evidence type="ECO:0000256" key="4">
    <source>
        <dbReference type="SAM" id="MobiDB-lite"/>
    </source>
</evidence>
<dbReference type="SMART" id="SM00360">
    <property type="entry name" value="RRM"/>
    <property type="match status" value="2"/>
</dbReference>
<evidence type="ECO:0000313" key="6">
    <source>
        <dbReference type="EMBL" id="GBF88809.1"/>
    </source>
</evidence>
<organism evidence="6 7">
    <name type="scientific">Raphidocelis subcapitata</name>
    <dbReference type="NCBI Taxonomy" id="307507"/>
    <lineage>
        <taxon>Eukaryota</taxon>
        <taxon>Viridiplantae</taxon>
        <taxon>Chlorophyta</taxon>
        <taxon>core chlorophytes</taxon>
        <taxon>Chlorophyceae</taxon>
        <taxon>CS clade</taxon>
        <taxon>Sphaeropleales</taxon>
        <taxon>Selenastraceae</taxon>
        <taxon>Raphidocelis</taxon>
    </lineage>
</organism>
<dbReference type="CDD" id="cd12254">
    <property type="entry name" value="RRM_hnRNPH_ESRPs_RBM12_like"/>
    <property type="match status" value="1"/>
</dbReference>
<feature type="region of interest" description="Disordered" evidence="4">
    <location>
        <begin position="504"/>
        <end position="548"/>
    </location>
</feature>
<name>A0A2V0NNK9_9CHLO</name>
<dbReference type="OrthoDB" id="431068at2759"/>
<evidence type="ECO:0000256" key="3">
    <source>
        <dbReference type="PROSITE-ProRule" id="PRU00176"/>
    </source>
</evidence>
<sequence>MAAEAVAAEAAAAAGEEGEQEGPALAPAAQPADPVPPEAAGTAAGEDDAAAAAAAAAPAAGAPPPSPPRPDAPERGVLRLRGIPFAANEANIFEFFAGAENIQQPLEVYICRRNGRSTGECYVVLPTAEDAASARQQLDKRNIAHRYIEIFDASLPDLEAVRTILEESAPRGHCLRLRGLPFSAAAADVAAFLEGVALAEGPEAIVLTFTADGRPTGEAYVEVADEAAAAAAMAKHKERMGPRYIEVFASTKHDLLQAAQQAQFHQGQAVLRRRWAALGGGDGGGGAVGGGAAGGGAARGPAVHGGGGGGVGGGYGAPHYATLPAGGGGVDGLTQAFEGFGLRGMPQAPGAPYVMGPEMLMQYAGVPMGGPGGGMAVPYYVMEGAPMAGPMGGGPGGAAGGGRGPQGAQQGVPPQGGGLLLAGYSQQGPVYVPAGPMLPHQQAGPQLQAAAAAQAAGPYLQAVPLQQWPPQADAQQMAQGGWGYGGGMQPGALAAALPAHFLPQLGAPGQQQHDMQQPHDMHQQQQQQQQHQQQQQQQHYHHRHGHRG</sequence>
<feature type="compositionally biased region" description="Basic residues" evidence="4">
    <location>
        <begin position="539"/>
        <end position="548"/>
    </location>
</feature>
<dbReference type="InterPro" id="IPR012677">
    <property type="entry name" value="Nucleotide-bd_a/b_plait_sf"/>
</dbReference>
<dbReference type="EMBL" id="BDRX01000006">
    <property type="protein sequence ID" value="GBF88809.1"/>
    <property type="molecule type" value="Genomic_DNA"/>
</dbReference>
<gene>
    <name evidence="6" type="ORF">Rsub_01710</name>
</gene>
<dbReference type="Gene3D" id="3.30.70.330">
    <property type="match status" value="2"/>
</dbReference>
<reference evidence="6 7" key="1">
    <citation type="journal article" date="2018" name="Sci. Rep.">
        <title>Raphidocelis subcapitata (=Pseudokirchneriella subcapitata) provides an insight into genome evolution and environmental adaptations in the Sphaeropleales.</title>
        <authorList>
            <person name="Suzuki S."/>
            <person name="Yamaguchi H."/>
            <person name="Nakajima N."/>
            <person name="Kawachi M."/>
        </authorList>
    </citation>
    <scope>NUCLEOTIDE SEQUENCE [LARGE SCALE GENOMIC DNA]</scope>
    <source>
        <strain evidence="6 7">NIES-35</strain>
    </source>
</reference>
<comment type="caution">
    <text evidence="6">The sequence shown here is derived from an EMBL/GenBank/DDBJ whole genome shotgun (WGS) entry which is preliminary data.</text>
</comment>
<keyword evidence="2 3" id="KW-0694">RNA-binding</keyword>